<dbReference type="GO" id="GO:0000981">
    <property type="term" value="F:DNA-binding transcription factor activity, RNA polymerase II-specific"/>
    <property type="evidence" value="ECO:0007669"/>
    <property type="project" value="InterPro"/>
</dbReference>
<dbReference type="Pfam" id="PF00096">
    <property type="entry name" value="zf-C2H2"/>
    <property type="match status" value="2"/>
</dbReference>
<organism evidence="9 10">
    <name type="scientific">Penaeus vannamei</name>
    <name type="common">Whiteleg shrimp</name>
    <name type="synonym">Litopenaeus vannamei</name>
    <dbReference type="NCBI Taxonomy" id="6689"/>
    <lineage>
        <taxon>Eukaryota</taxon>
        <taxon>Metazoa</taxon>
        <taxon>Ecdysozoa</taxon>
        <taxon>Arthropoda</taxon>
        <taxon>Crustacea</taxon>
        <taxon>Multicrustacea</taxon>
        <taxon>Malacostraca</taxon>
        <taxon>Eumalacostraca</taxon>
        <taxon>Eucarida</taxon>
        <taxon>Decapoda</taxon>
        <taxon>Dendrobranchiata</taxon>
        <taxon>Penaeoidea</taxon>
        <taxon>Penaeidae</taxon>
        <taxon>Penaeus</taxon>
    </lineage>
</organism>
<keyword evidence="10" id="KW-1185">Reference proteome</keyword>
<dbReference type="GO" id="GO:0008270">
    <property type="term" value="F:zinc ion binding"/>
    <property type="evidence" value="ECO:0007669"/>
    <property type="project" value="UniProtKB-KW"/>
</dbReference>
<evidence type="ECO:0000256" key="4">
    <source>
        <dbReference type="ARBA" id="ARBA00022771"/>
    </source>
</evidence>
<dbReference type="InterPro" id="IPR051059">
    <property type="entry name" value="VerF-like"/>
</dbReference>
<dbReference type="AlphaFoldDB" id="A0A423TL17"/>
<dbReference type="InterPro" id="IPR013087">
    <property type="entry name" value="Znf_C2H2_type"/>
</dbReference>
<dbReference type="PROSITE" id="PS00028">
    <property type="entry name" value="ZINC_FINGER_C2H2_1"/>
    <property type="match status" value="1"/>
</dbReference>
<comment type="caution">
    <text evidence="9">The sequence shown here is derived from an EMBL/GenBank/DDBJ whole genome shotgun (WGS) entry which is preliminary data.</text>
</comment>
<dbReference type="SUPFAM" id="SSF57667">
    <property type="entry name" value="beta-beta-alpha zinc fingers"/>
    <property type="match status" value="1"/>
</dbReference>
<proteinExistence type="predicted"/>
<dbReference type="PROSITE" id="PS50157">
    <property type="entry name" value="ZINC_FINGER_C2H2_2"/>
    <property type="match status" value="2"/>
</dbReference>
<dbReference type="GO" id="GO:0000785">
    <property type="term" value="C:chromatin"/>
    <property type="evidence" value="ECO:0007669"/>
    <property type="project" value="TreeGrafter"/>
</dbReference>
<evidence type="ECO:0000256" key="3">
    <source>
        <dbReference type="ARBA" id="ARBA00022737"/>
    </source>
</evidence>
<reference evidence="9 10" key="1">
    <citation type="submission" date="2018-04" db="EMBL/GenBank/DDBJ databases">
        <authorList>
            <person name="Zhang X."/>
            <person name="Yuan J."/>
            <person name="Li F."/>
            <person name="Xiang J."/>
        </authorList>
    </citation>
    <scope>NUCLEOTIDE SEQUENCE [LARGE SCALE GENOMIC DNA]</scope>
    <source>
        <tissue evidence="9">Muscle</tissue>
    </source>
</reference>
<dbReference type="SMART" id="SM00355">
    <property type="entry name" value="ZnF_C2H2"/>
    <property type="match status" value="2"/>
</dbReference>
<sequence length="209" mass="22419">MVWPRAWLLVPAVQHEILAGSPVAREILADVPPGLAGARGSERRRGLRRPSDETTFSVLQAAATAVLTEEVALSGSFQCPACGRCFARQWHLKRHLATHLAVKPFKCPYCPHGASIKDKLKQHIRKIHPGEQVPADFEEGAGDPAAELPQVPLNLTPGFPLRPTRPPRALAGADAQVSAAGAALNSLLSEGEDLPPALRRAKEVPLCLL</sequence>
<keyword evidence="4 7" id="KW-0863">Zinc-finger</keyword>
<keyword evidence="3" id="KW-0677">Repeat</keyword>
<evidence type="ECO:0000256" key="6">
    <source>
        <dbReference type="ARBA" id="ARBA00023242"/>
    </source>
</evidence>
<evidence type="ECO:0000313" key="10">
    <source>
        <dbReference type="Proteomes" id="UP000283509"/>
    </source>
</evidence>
<evidence type="ECO:0000256" key="1">
    <source>
        <dbReference type="ARBA" id="ARBA00004123"/>
    </source>
</evidence>
<dbReference type="InterPro" id="IPR036236">
    <property type="entry name" value="Znf_C2H2_sf"/>
</dbReference>
<comment type="subcellular location">
    <subcellularLocation>
        <location evidence="1">Nucleus</location>
    </subcellularLocation>
</comment>
<evidence type="ECO:0000256" key="5">
    <source>
        <dbReference type="ARBA" id="ARBA00022833"/>
    </source>
</evidence>
<feature type="domain" description="C2H2-type" evidence="8">
    <location>
        <begin position="105"/>
        <end position="133"/>
    </location>
</feature>
<reference evidence="9 10" key="2">
    <citation type="submission" date="2019-01" db="EMBL/GenBank/DDBJ databases">
        <title>The decoding of complex shrimp genome reveals the adaptation for benthos swimmer, frequently molting mechanism and breeding impact on genome.</title>
        <authorList>
            <person name="Sun Y."/>
            <person name="Gao Y."/>
            <person name="Yu Y."/>
        </authorList>
    </citation>
    <scope>NUCLEOTIDE SEQUENCE [LARGE SCALE GENOMIC DNA]</scope>
    <source>
        <tissue evidence="9">Muscle</tissue>
    </source>
</reference>
<evidence type="ECO:0000313" key="9">
    <source>
        <dbReference type="EMBL" id="ROT77139.1"/>
    </source>
</evidence>
<keyword evidence="6" id="KW-0539">Nucleus</keyword>
<dbReference type="PANTHER" id="PTHR40626:SF11">
    <property type="entry name" value="ZINC FINGER PROTEIN YPR022C"/>
    <property type="match status" value="1"/>
</dbReference>
<dbReference type="GO" id="GO:0000978">
    <property type="term" value="F:RNA polymerase II cis-regulatory region sequence-specific DNA binding"/>
    <property type="evidence" value="ECO:0007669"/>
    <property type="project" value="InterPro"/>
</dbReference>
<dbReference type="Gene3D" id="3.30.160.60">
    <property type="entry name" value="Classic Zinc Finger"/>
    <property type="match status" value="1"/>
</dbReference>
<protein>
    <submittedName>
        <fullName evidence="9">Broad-complex protein isoform 4</fullName>
    </submittedName>
</protein>
<dbReference type="EMBL" id="QCYY01001564">
    <property type="protein sequence ID" value="ROT77139.1"/>
    <property type="molecule type" value="Genomic_DNA"/>
</dbReference>
<evidence type="ECO:0000256" key="7">
    <source>
        <dbReference type="PROSITE-ProRule" id="PRU00042"/>
    </source>
</evidence>
<feature type="domain" description="C2H2-type" evidence="8">
    <location>
        <begin position="77"/>
        <end position="104"/>
    </location>
</feature>
<dbReference type="PANTHER" id="PTHR40626">
    <property type="entry name" value="MIP31509P"/>
    <property type="match status" value="1"/>
</dbReference>
<dbReference type="OrthoDB" id="6359871at2759"/>
<gene>
    <name evidence="9" type="ORF">C7M84_004220</name>
</gene>
<dbReference type="FunFam" id="3.30.160.60:FF:000100">
    <property type="entry name" value="Zinc finger 45-like"/>
    <property type="match status" value="1"/>
</dbReference>
<evidence type="ECO:0000259" key="8">
    <source>
        <dbReference type="PROSITE" id="PS50157"/>
    </source>
</evidence>
<evidence type="ECO:0000256" key="2">
    <source>
        <dbReference type="ARBA" id="ARBA00022723"/>
    </source>
</evidence>
<name>A0A423TL17_PENVA</name>
<accession>A0A423TL17</accession>
<keyword evidence="5" id="KW-0862">Zinc</keyword>
<dbReference type="Proteomes" id="UP000283509">
    <property type="component" value="Unassembled WGS sequence"/>
</dbReference>
<dbReference type="GO" id="GO:0005634">
    <property type="term" value="C:nucleus"/>
    <property type="evidence" value="ECO:0007669"/>
    <property type="project" value="UniProtKB-SubCell"/>
</dbReference>
<keyword evidence="2" id="KW-0479">Metal-binding</keyword>